<comment type="caution">
    <text evidence="1">The sequence shown here is derived from an EMBL/GenBank/DDBJ whole genome shotgun (WGS) entry which is preliminary data.</text>
</comment>
<gene>
    <name evidence="1" type="ORF">COT12_00365</name>
</gene>
<sequence length="128" mass="14335">MDIPDYYYSQTFVDYSNLSKTKRHRGYLDEFISQHQKLFGNHPIIFDPNICKGMESKLNGSIDGGGNILWGGISGSVSGKSSTGVSYYFCWKLNNGSKKAYITVLPSEKVVLNITDGDSEVRFKFDLS</sequence>
<dbReference type="AlphaFoldDB" id="A0A2M6YCY9"/>
<name>A0A2M6YCY9_9BACT</name>
<dbReference type="EMBL" id="PEXI01000016">
    <property type="protein sequence ID" value="PIU24562.1"/>
    <property type="molecule type" value="Genomic_DNA"/>
</dbReference>
<reference evidence="2" key="1">
    <citation type="submission" date="2017-09" db="EMBL/GenBank/DDBJ databases">
        <title>Depth-based differentiation of microbial function through sediment-hosted aquifers and enrichment of novel symbionts in the deep terrestrial subsurface.</title>
        <authorList>
            <person name="Probst A.J."/>
            <person name="Ladd B."/>
            <person name="Jarett J.K."/>
            <person name="Geller-Mcgrath D.E."/>
            <person name="Sieber C.M.K."/>
            <person name="Emerson J.B."/>
            <person name="Anantharaman K."/>
            <person name="Thomas B.C."/>
            <person name="Malmstrom R."/>
            <person name="Stieglmeier M."/>
            <person name="Klingl A."/>
            <person name="Woyke T."/>
            <person name="Ryan C.M."/>
            <person name="Banfield J.F."/>
        </authorList>
    </citation>
    <scope>NUCLEOTIDE SEQUENCE [LARGE SCALE GENOMIC DNA]</scope>
</reference>
<organism evidence="1 2">
    <name type="scientific">Candidatus Berkelbacteria bacterium CG08_land_8_20_14_0_20_39_8</name>
    <dbReference type="NCBI Taxonomy" id="1974511"/>
    <lineage>
        <taxon>Bacteria</taxon>
        <taxon>Candidatus Berkelbacteria</taxon>
    </lineage>
</organism>
<evidence type="ECO:0000313" key="1">
    <source>
        <dbReference type="EMBL" id="PIU24562.1"/>
    </source>
</evidence>
<evidence type="ECO:0000313" key="2">
    <source>
        <dbReference type="Proteomes" id="UP000229896"/>
    </source>
</evidence>
<proteinExistence type="predicted"/>
<dbReference type="Proteomes" id="UP000229896">
    <property type="component" value="Unassembled WGS sequence"/>
</dbReference>
<protein>
    <submittedName>
        <fullName evidence="1">Uncharacterized protein</fullName>
    </submittedName>
</protein>
<accession>A0A2M6YCY9</accession>